<dbReference type="InterPro" id="IPR041413">
    <property type="entry name" value="MLTR_LBD"/>
</dbReference>
<dbReference type="PANTHER" id="PTHR35010:SF2">
    <property type="entry name" value="BLL4672 PROTEIN"/>
    <property type="match status" value="1"/>
</dbReference>
<organism evidence="3 4">
    <name type="scientific">Actinoplanes auranticolor</name>
    <dbReference type="NCBI Taxonomy" id="47988"/>
    <lineage>
        <taxon>Bacteria</taxon>
        <taxon>Bacillati</taxon>
        <taxon>Actinomycetota</taxon>
        <taxon>Actinomycetes</taxon>
        <taxon>Micromonosporales</taxon>
        <taxon>Micromonosporaceae</taxon>
        <taxon>Actinoplanes</taxon>
    </lineage>
</organism>
<evidence type="ECO:0000259" key="2">
    <source>
        <dbReference type="PROSITE" id="PS50943"/>
    </source>
</evidence>
<dbReference type="SMART" id="SM00530">
    <property type="entry name" value="HTH_XRE"/>
    <property type="match status" value="1"/>
</dbReference>
<dbReference type="RefSeq" id="WP_212987993.1">
    <property type="nucleotide sequence ID" value="NZ_BAABEA010000009.1"/>
</dbReference>
<comment type="caution">
    <text evidence="3">The sequence shown here is derived from an EMBL/GenBank/DDBJ whole genome shotgun (WGS) entry which is preliminary data.</text>
</comment>
<dbReference type="InterPro" id="IPR001387">
    <property type="entry name" value="Cro/C1-type_HTH"/>
</dbReference>
<dbReference type="EMBL" id="BOQL01000018">
    <property type="protein sequence ID" value="GIM65733.1"/>
    <property type="molecule type" value="Genomic_DNA"/>
</dbReference>
<evidence type="ECO:0000256" key="1">
    <source>
        <dbReference type="SAM" id="MobiDB-lite"/>
    </source>
</evidence>
<evidence type="ECO:0000313" key="4">
    <source>
        <dbReference type="Proteomes" id="UP000681340"/>
    </source>
</evidence>
<dbReference type="Gene3D" id="1.10.260.40">
    <property type="entry name" value="lambda repressor-like DNA-binding domains"/>
    <property type="match status" value="1"/>
</dbReference>
<dbReference type="Pfam" id="PF17765">
    <property type="entry name" value="MLTR_LBD"/>
    <property type="match status" value="1"/>
</dbReference>
<evidence type="ECO:0000313" key="3">
    <source>
        <dbReference type="EMBL" id="GIM65733.1"/>
    </source>
</evidence>
<dbReference type="GO" id="GO:0003677">
    <property type="term" value="F:DNA binding"/>
    <property type="evidence" value="ECO:0007669"/>
    <property type="project" value="InterPro"/>
</dbReference>
<dbReference type="PROSITE" id="PS50943">
    <property type="entry name" value="HTH_CROC1"/>
    <property type="match status" value="1"/>
</dbReference>
<feature type="domain" description="HTH cro/C1-type" evidence="2">
    <location>
        <begin position="36"/>
        <end position="82"/>
    </location>
</feature>
<keyword evidence="4" id="KW-1185">Reference proteome</keyword>
<name>A0A919S6C3_9ACTN</name>
<dbReference type="PANTHER" id="PTHR35010">
    <property type="entry name" value="BLL4672 PROTEIN-RELATED"/>
    <property type="match status" value="1"/>
</dbReference>
<dbReference type="InterPro" id="IPR010982">
    <property type="entry name" value="Lambda_DNA-bd_dom_sf"/>
</dbReference>
<dbReference type="Proteomes" id="UP000681340">
    <property type="component" value="Unassembled WGS sequence"/>
</dbReference>
<reference evidence="3" key="1">
    <citation type="submission" date="2021-03" db="EMBL/GenBank/DDBJ databases">
        <title>Whole genome shotgun sequence of Actinoplanes auranticolor NBRC 12245.</title>
        <authorList>
            <person name="Komaki H."/>
            <person name="Tamura T."/>
        </authorList>
    </citation>
    <scope>NUCLEOTIDE SEQUENCE</scope>
    <source>
        <strain evidence="3">NBRC 12245</strain>
    </source>
</reference>
<dbReference type="Gene3D" id="3.30.450.180">
    <property type="match status" value="1"/>
</dbReference>
<dbReference type="Pfam" id="PF13560">
    <property type="entry name" value="HTH_31"/>
    <property type="match status" value="1"/>
</dbReference>
<feature type="region of interest" description="Disordered" evidence="1">
    <location>
        <begin position="14"/>
        <end position="41"/>
    </location>
</feature>
<protein>
    <submittedName>
        <fullName evidence="3">Transcriptional regulator</fullName>
    </submittedName>
</protein>
<accession>A0A919S6C3</accession>
<gene>
    <name evidence="3" type="ORF">Aau02nite_19310</name>
</gene>
<dbReference type="AlphaFoldDB" id="A0A919S6C3"/>
<proteinExistence type="predicted"/>
<sequence>MPWDSFATALRGMRERVSPESAGIAPSLPRPRRVPGLRRDELAGRAGISEEHIRRMEQGRRRPSPTVVDALAAALRLSADEHHHLRTLAGFAPPAGRAGLVPREITPAARRMLDRLTEVPACVCDATWSVLAGNERWDAYACPAGAAQGRDRNMAWRVFTEASSDVFRTPEHVAAVRTSMVAGLRTAAQRYPADPELRSLISDLYARGGAFTRLWDGPPDQPDGLDRLDVPDGHGGRTSFDKDVLTLAPGDLRLVVFTRP</sequence>
<dbReference type="CDD" id="cd00093">
    <property type="entry name" value="HTH_XRE"/>
    <property type="match status" value="1"/>
</dbReference>
<dbReference type="SUPFAM" id="SSF47413">
    <property type="entry name" value="lambda repressor-like DNA-binding domains"/>
    <property type="match status" value="1"/>
</dbReference>